<gene>
    <name evidence="1" type="ORF">EVAR_87333_1</name>
</gene>
<dbReference type="AlphaFoldDB" id="A0A4C1YSX5"/>
<reference evidence="1 2" key="1">
    <citation type="journal article" date="2019" name="Commun. Biol.">
        <title>The bagworm genome reveals a unique fibroin gene that provides high tensile strength.</title>
        <authorList>
            <person name="Kono N."/>
            <person name="Nakamura H."/>
            <person name="Ohtoshi R."/>
            <person name="Tomita M."/>
            <person name="Numata K."/>
            <person name="Arakawa K."/>
        </authorList>
    </citation>
    <scope>NUCLEOTIDE SEQUENCE [LARGE SCALE GENOMIC DNA]</scope>
</reference>
<accession>A0A4C1YSX5</accession>
<comment type="caution">
    <text evidence="1">The sequence shown here is derived from an EMBL/GenBank/DDBJ whole genome shotgun (WGS) entry which is preliminary data.</text>
</comment>
<sequence>MRYDLLGLPLLGQRSEPIKVKKFGCLAARGGRPIIVEWERRKAFGGPLSFGDSSLRYRALHLFISDSQSQPNLRRCHVKNLAEWKYRLTSPARRGAAGAVGVRRDFDGGAVAGAGAGDRGGRPQVANVGYPCSP</sequence>
<dbReference type="EMBL" id="BGZK01001406">
    <property type="protein sequence ID" value="GBP79238.1"/>
    <property type="molecule type" value="Genomic_DNA"/>
</dbReference>
<evidence type="ECO:0000313" key="1">
    <source>
        <dbReference type="EMBL" id="GBP79238.1"/>
    </source>
</evidence>
<protein>
    <submittedName>
        <fullName evidence="1">Uncharacterized protein</fullName>
    </submittedName>
</protein>
<name>A0A4C1YSX5_EUMVA</name>
<organism evidence="1 2">
    <name type="scientific">Eumeta variegata</name>
    <name type="common">Bagworm moth</name>
    <name type="synonym">Eumeta japonica</name>
    <dbReference type="NCBI Taxonomy" id="151549"/>
    <lineage>
        <taxon>Eukaryota</taxon>
        <taxon>Metazoa</taxon>
        <taxon>Ecdysozoa</taxon>
        <taxon>Arthropoda</taxon>
        <taxon>Hexapoda</taxon>
        <taxon>Insecta</taxon>
        <taxon>Pterygota</taxon>
        <taxon>Neoptera</taxon>
        <taxon>Endopterygota</taxon>
        <taxon>Lepidoptera</taxon>
        <taxon>Glossata</taxon>
        <taxon>Ditrysia</taxon>
        <taxon>Tineoidea</taxon>
        <taxon>Psychidae</taxon>
        <taxon>Oiketicinae</taxon>
        <taxon>Eumeta</taxon>
    </lineage>
</organism>
<proteinExistence type="predicted"/>
<keyword evidence="2" id="KW-1185">Reference proteome</keyword>
<evidence type="ECO:0000313" key="2">
    <source>
        <dbReference type="Proteomes" id="UP000299102"/>
    </source>
</evidence>
<dbReference type="Proteomes" id="UP000299102">
    <property type="component" value="Unassembled WGS sequence"/>
</dbReference>